<dbReference type="RefSeq" id="WP_196396018.1">
    <property type="nucleotide sequence ID" value="NZ_JADNYM010000007.1"/>
</dbReference>
<feature type="compositionally biased region" description="Polar residues" evidence="1">
    <location>
        <begin position="1"/>
        <end position="15"/>
    </location>
</feature>
<keyword evidence="3" id="KW-1185">Reference proteome</keyword>
<name>A0A931G3U4_9MICC</name>
<accession>A0A931G3U4</accession>
<evidence type="ECO:0000313" key="2">
    <source>
        <dbReference type="EMBL" id="MBG0739061.1"/>
    </source>
</evidence>
<evidence type="ECO:0000313" key="3">
    <source>
        <dbReference type="Proteomes" id="UP000655366"/>
    </source>
</evidence>
<sequence length="283" mass="28853">MNTSNWPDDSTSTTPKAKDEAKQVGREGAEAGAHVAQAAGAEAKNVAHTAGREAKNLIGELGDDLKSQAGAQQQKVAEGLRSISEELKGMAENNQQDAGTATHWVHEAARRTGDAAGWLDERDPGSLVDEVKRFARRRPGAFLAIAAGAGLLAGRLTRGLTGDSGGQTTSAAPQGGTSGSLRTTLPPAPYTSPSEPAKLPPTPEYHLASGSVAEASGTGGRAGTADAGLYESDASLDTYTGDDATIGYDAASGGVPPTVYPPVPGRVGENADDIADGDERRLP</sequence>
<reference evidence="2 3" key="1">
    <citation type="submission" date="2020-11" db="EMBL/GenBank/DDBJ databases">
        <title>Arthrobacter antarcticus sp. nov., isolated from Antarctic Soil.</title>
        <authorList>
            <person name="Li J."/>
        </authorList>
    </citation>
    <scope>NUCLEOTIDE SEQUENCE [LARGE SCALE GENOMIC DNA]</scope>
    <source>
        <strain evidence="2 3">Z1-20</strain>
    </source>
</reference>
<dbReference type="AlphaFoldDB" id="A0A931G3U4"/>
<evidence type="ECO:0000256" key="1">
    <source>
        <dbReference type="SAM" id="MobiDB-lite"/>
    </source>
</evidence>
<dbReference type="EMBL" id="JADNYM010000007">
    <property type="protein sequence ID" value="MBG0739061.1"/>
    <property type="molecule type" value="Genomic_DNA"/>
</dbReference>
<feature type="compositionally biased region" description="Basic and acidic residues" evidence="1">
    <location>
        <begin position="16"/>
        <end position="29"/>
    </location>
</feature>
<feature type="region of interest" description="Disordered" evidence="1">
    <location>
        <begin position="248"/>
        <end position="283"/>
    </location>
</feature>
<organism evidence="2 3">
    <name type="scientific">Arthrobacter terrae</name>
    <dbReference type="NCBI Taxonomy" id="2935737"/>
    <lineage>
        <taxon>Bacteria</taxon>
        <taxon>Bacillati</taxon>
        <taxon>Actinomycetota</taxon>
        <taxon>Actinomycetes</taxon>
        <taxon>Micrococcales</taxon>
        <taxon>Micrococcaceae</taxon>
        <taxon>Arthrobacter</taxon>
    </lineage>
</organism>
<protein>
    <submittedName>
        <fullName evidence="2">Uncharacterized protein</fullName>
    </submittedName>
</protein>
<comment type="caution">
    <text evidence="2">The sequence shown here is derived from an EMBL/GenBank/DDBJ whole genome shotgun (WGS) entry which is preliminary data.</text>
</comment>
<dbReference type="Proteomes" id="UP000655366">
    <property type="component" value="Unassembled WGS sequence"/>
</dbReference>
<feature type="region of interest" description="Disordered" evidence="1">
    <location>
        <begin position="1"/>
        <end position="36"/>
    </location>
</feature>
<proteinExistence type="predicted"/>
<gene>
    <name evidence="2" type="ORF">IV500_06565</name>
</gene>
<feature type="region of interest" description="Disordered" evidence="1">
    <location>
        <begin position="162"/>
        <end position="226"/>
    </location>
</feature>